<dbReference type="GO" id="GO:0006310">
    <property type="term" value="P:DNA recombination"/>
    <property type="evidence" value="ECO:0007669"/>
    <property type="project" value="InterPro"/>
</dbReference>
<reference evidence="12" key="1">
    <citation type="submission" date="2022-12" db="EMBL/GenBank/DDBJ databases">
        <title>Paraconexibacter alkalitolerans sp. nov. and Baekduia alba sp. nov., isolated from soil and emended description of the genera Paraconexibacter (Chun et al., 2020) and Baekduia (An et al., 2020).</title>
        <authorList>
            <person name="Vieira S."/>
            <person name="Huber K.J."/>
            <person name="Geppert A."/>
            <person name="Wolf J."/>
            <person name="Neumann-Schaal M."/>
            <person name="Muesken M."/>
            <person name="Overmann J."/>
        </authorList>
    </citation>
    <scope>NUCLEOTIDE SEQUENCE</scope>
    <source>
        <strain evidence="12">AEG42_29</strain>
    </source>
</reference>
<feature type="domain" description="RecF/RecN/SMC N-terminal" evidence="11">
    <location>
        <begin position="2"/>
        <end position="509"/>
    </location>
</feature>
<evidence type="ECO:0000256" key="7">
    <source>
        <dbReference type="ARBA" id="ARBA00023204"/>
    </source>
</evidence>
<dbReference type="EMBL" id="CP114014">
    <property type="protein sequence ID" value="XAY06192.1"/>
    <property type="molecule type" value="Genomic_DNA"/>
</dbReference>
<dbReference type="NCBIfam" id="TIGR00634">
    <property type="entry name" value="recN"/>
    <property type="match status" value="1"/>
</dbReference>
<dbReference type="InterPro" id="IPR027417">
    <property type="entry name" value="P-loop_NTPase"/>
</dbReference>
<sequence>MLSQLHVENLLLIERASLDLQPGLNVLTGETGAGKTVLAHALDLLLGGRARSGIVRPGAAEAYVEGVFDLPDPLRESLVAADQIAPDADELVLARRVREDGRTRASLNGRSCSVADLRDVAAGMIAFYGQHEHRKLTLASAQLELLDAACGPAHAELRVRYAAVHEQVRALEASLDELRERAGARDREIDLLEFELAEIRELDPSEAEEAELRATRDRLRHVETLRSGAWGAAEALTPEEGMGVTGLLAVAGSGLELAAGVDENLDALTVRWNALAIEAQDLATELRGYAEGLESSPQALDAVEERLTALDRLMRKHGGSIAAVLAHADVCQTRRDELAGAEVALEEAHARLATATAERAKLAAKLTAARRKQAPQLAAAVRERLARLAMEAAVFEIDVQPREPAAPTATGADTVEFLIASNPGVPAGPLRDIASGGELSRVMLALMGVANDGSSATLVFDEVDAGIGGQTARAVGEQLRDLAAGRQVVCITHLPQIASLAARHFSIEKDTSTSPARTTVRTLGTKDLVPELVRMLGAESDDVAARRHAKELLKAA</sequence>
<dbReference type="Gene3D" id="3.40.50.300">
    <property type="entry name" value="P-loop containing nucleotide triphosphate hydrolases"/>
    <property type="match status" value="2"/>
</dbReference>
<dbReference type="PANTHER" id="PTHR11059:SF0">
    <property type="entry name" value="DNA REPAIR PROTEIN RECN"/>
    <property type="match status" value="1"/>
</dbReference>
<evidence type="ECO:0000256" key="3">
    <source>
        <dbReference type="ARBA" id="ARBA00021315"/>
    </source>
</evidence>
<keyword evidence="6" id="KW-0067">ATP-binding</keyword>
<evidence type="ECO:0000259" key="11">
    <source>
        <dbReference type="Pfam" id="PF02463"/>
    </source>
</evidence>
<evidence type="ECO:0000256" key="2">
    <source>
        <dbReference type="ARBA" id="ARBA00009441"/>
    </source>
</evidence>
<evidence type="ECO:0000256" key="9">
    <source>
        <dbReference type="PIRNR" id="PIRNR003128"/>
    </source>
</evidence>
<dbReference type="AlphaFoldDB" id="A0AAU7AX28"/>
<gene>
    <name evidence="12" type="primary">recN</name>
    <name evidence="12" type="ORF">DSM112329_03056</name>
</gene>
<keyword evidence="5 9" id="KW-0227">DNA damage</keyword>
<keyword evidence="10" id="KW-0175">Coiled coil</keyword>
<comment type="similarity">
    <text evidence="2 9">Belongs to the RecN family.</text>
</comment>
<keyword evidence="7 9" id="KW-0234">DNA repair</keyword>
<dbReference type="GO" id="GO:0009432">
    <property type="term" value="P:SOS response"/>
    <property type="evidence" value="ECO:0007669"/>
    <property type="project" value="TreeGrafter"/>
</dbReference>
<evidence type="ECO:0000256" key="6">
    <source>
        <dbReference type="ARBA" id="ARBA00022840"/>
    </source>
</evidence>
<evidence type="ECO:0000313" key="12">
    <source>
        <dbReference type="EMBL" id="XAY06192.1"/>
    </source>
</evidence>
<dbReference type="SUPFAM" id="SSF52540">
    <property type="entry name" value="P-loop containing nucleoside triphosphate hydrolases"/>
    <property type="match status" value="1"/>
</dbReference>
<evidence type="ECO:0000256" key="10">
    <source>
        <dbReference type="SAM" id="Coils"/>
    </source>
</evidence>
<dbReference type="PIRSF" id="PIRSF003128">
    <property type="entry name" value="RecN"/>
    <property type="match status" value="1"/>
</dbReference>
<name>A0AAU7AX28_9ACTN</name>
<dbReference type="GO" id="GO:0005524">
    <property type="term" value="F:ATP binding"/>
    <property type="evidence" value="ECO:0007669"/>
    <property type="project" value="UniProtKB-KW"/>
</dbReference>
<dbReference type="CDD" id="cd03241">
    <property type="entry name" value="ABC_RecN"/>
    <property type="match status" value="2"/>
</dbReference>
<evidence type="ECO:0000256" key="5">
    <source>
        <dbReference type="ARBA" id="ARBA00022763"/>
    </source>
</evidence>
<comment type="function">
    <text evidence="1 9">May be involved in recombinational repair of damaged DNA.</text>
</comment>
<dbReference type="RefSeq" id="WP_354697429.1">
    <property type="nucleotide sequence ID" value="NZ_CP114014.1"/>
</dbReference>
<dbReference type="InterPro" id="IPR003395">
    <property type="entry name" value="RecF/RecN/SMC_N"/>
</dbReference>
<proteinExistence type="inferred from homology"/>
<accession>A0AAU7AX28</accession>
<protein>
    <recommendedName>
        <fullName evidence="3 9">DNA repair protein RecN</fullName>
    </recommendedName>
    <alternativeName>
        <fullName evidence="8 9">Recombination protein N</fullName>
    </alternativeName>
</protein>
<organism evidence="12">
    <name type="scientific">Paraconexibacter sp. AEG42_29</name>
    <dbReference type="NCBI Taxonomy" id="2997339"/>
    <lineage>
        <taxon>Bacteria</taxon>
        <taxon>Bacillati</taxon>
        <taxon>Actinomycetota</taxon>
        <taxon>Thermoleophilia</taxon>
        <taxon>Solirubrobacterales</taxon>
        <taxon>Paraconexibacteraceae</taxon>
        <taxon>Paraconexibacter</taxon>
    </lineage>
</organism>
<dbReference type="GO" id="GO:0006281">
    <property type="term" value="P:DNA repair"/>
    <property type="evidence" value="ECO:0007669"/>
    <property type="project" value="UniProtKB-KW"/>
</dbReference>
<keyword evidence="4" id="KW-0547">Nucleotide-binding</keyword>
<dbReference type="GO" id="GO:0043590">
    <property type="term" value="C:bacterial nucleoid"/>
    <property type="evidence" value="ECO:0007669"/>
    <property type="project" value="TreeGrafter"/>
</dbReference>
<dbReference type="Pfam" id="PF02463">
    <property type="entry name" value="SMC_N"/>
    <property type="match status" value="1"/>
</dbReference>
<feature type="coiled-coil region" evidence="10">
    <location>
        <begin position="161"/>
        <end position="188"/>
    </location>
</feature>
<dbReference type="KEGG" id="parq:DSM112329_03056"/>
<dbReference type="PANTHER" id="PTHR11059">
    <property type="entry name" value="DNA REPAIR PROTEIN RECN"/>
    <property type="match status" value="1"/>
</dbReference>
<evidence type="ECO:0000256" key="4">
    <source>
        <dbReference type="ARBA" id="ARBA00022741"/>
    </source>
</evidence>
<feature type="coiled-coil region" evidence="10">
    <location>
        <begin position="338"/>
        <end position="372"/>
    </location>
</feature>
<dbReference type="InterPro" id="IPR004604">
    <property type="entry name" value="DNA_recomb/repair_RecN"/>
</dbReference>
<evidence type="ECO:0000256" key="8">
    <source>
        <dbReference type="ARBA" id="ARBA00033408"/>
    </source>
</evidence>
<evidence type="ECO:0000256" key="1">
    <source>
        <dbReference type="ARBA" id="ARBA00003618"/>
    </source>
</evidence>